<accession>A0A2N0QWK0</accession>
<keyword evidence="1" id="KW-1133">Transmembrane helix</keyword>
<proteinExistence type="predicted"/>
<name>A0A2N0QWK0_9GLOM</name>
<dbReference type="VEuPathDB" id="FungiDB:RhiirA1_446822"/>
<dbReference type="AlphaFoldDB" id="A0A2N0QWK0"/>
<reference evidence="2 3" key="2">
    <citation type="submission" date="2017-10" db="EMBL/GenBank/DDBJ databases">
        <title>Genome analyses suggest a sexual origin of heterokaryosis in a supposedly ancient asexual fungus.</title>
        <authorList>
            <person name="Corradi N."/>
            <person name="Sedzielewska K."/>
            <person name="Noel J."/>
            <person name="Charron P."/>
            <person name="Farinelli L."/>
            <person name="Marton T."/>
            <person name="Kruger M."/>
            <person name="Pelin A."/>
            <person name="Brachmann A."/>
            <person name="Corradi N."/>
        </authorList>
    </citation>
    <scope>NUCLEOTIDE SEQUENCE [LARGE SCALE GENOMIC DNA]</scope>
    <source>
        <strain evidence="2 3">A1</strain>
    </source>
</reference>
<dbReference type="Proteomes" id="UP000232688">
    <property type="component" value="Unassembled WGS sequence"/>
</dbReference>
<evidence type="ECO:0000313" key="3">
    <source>
        <dbReference type="Proteomes" id="UP000232688"/>
    </source>
</evidence>
<reference evidence="2 3" key="1">
    <citation type="submission" date="2017-10" db="EMBL/GenBank/DDBJ databases">
        <title>Extensive intraspecific genome diversity in a model arbuscular mycorrhizal fungus.</title>
        <authorList>
            <person name="Chen E.C.H."/>
            <person name="Morin E."/>
            <person name="Baudet D."/>
            <person name="Noel J."/>
            <person name="Ndikumana S."/>
            <person name="Charron P."/>
            <person name="St-Onge C."/>
            <person name="Giorgi J."/>
            <person name="Grigoriev I.V."/>
            <person name="Roux C."/>
            <person name="Martin F.M."/>
            <person name="Corradi N."/>
        </authorList>
    </citation>
    <scope>NUCLEOTIDE SEQUENCE [LARGE SCALE GENOMIC DNA]</scope>
    <source>
        <strain evidence="2 3">A1</strain>
    </source>
</reference>
<sequence>MYKIQNKRLDAGCLPKLLKLGFGKASFLIDMIIHIRNDIFASWSMEEEKFKKLKVLRSALSATLQSRRHVLIYLISALVLGCWDIGFNSWVLDRHEISVTSSLDLWTCEILISNFEL</sequence>
<organism evidence="2 3">
    <name type="scientific">Rhizophagus irregularis</name>
    <dbReference type="NCBI Taxonomy" id="588596"/>
    <lineage>
        <taxon>Eukaryota</taxon>
        <taxon>Fungi</taxon>
        <taxon>Fungi incertae sedis</taxon>
        <taxon>Mucoromycota</taxon>
        <taxon>Glomeromycotina</taxon>
        <taxon>Glomeromycetes</taxon>
        <taxon>Glomerales</taxon>
        <taxon>Glomeraceae</taxon>
        <taxon>Rhizophagus</taxon>
    </lineage>
</organism>
<protein>
    <submittedName>
        <fullName evidence="2">Uncharacterized protein</fullName>
    </submittedName>
</protein>
<keyword evidence="1" id="KW-0812">Transmembrane</keyword>
<dbReference type="EMBL" id="LLXH01002603">
    <property type="protein sequence ID" value="PKC55444.1"/>
    <property type="molecule type" value="Genomic_DNA"/>
</dbReference>
<feature type="transmembrane region" description="Helical" evidence="1">
    <location>
        <begin position="70"/>
        <end position="92"/>
    </location>
</feature>
<evidence type="ECO:0000256" key="1">
    <source>
        <dbReference type="SAM" id="Phobius"/>
    </source>
</evidence>
<comment type="caution">
    <text evidence="2">The sequence shown here is derived from an EMBL/GenBank/DDBJ whole genome shotgun (WGS) entry which is preliminary data.</text>
</comment>
<evidence type="ECO:0000313" key="2">
    <source>
        <dbReference type="EMBL" id="PKC55444.1"/>
    </source>
</evidence>
<gene>
    <name evidence="2" type="ORF">RhiirA1_446822</name>
</gene>
<keyword evidence="1" id="KW-0472">Membrane</keyword>